<proteinExistence type="predicted"/>
<dbReference type="Gene3D" id="3.90.640.20">
    <property type="entry name" value="Heat-shock cognate protein, ATPase"/>
    <property type="match status" value="1"/>
</dbReference>
<reference evidence="4 5" key="1">
    <citation type="submission" date="2019-01" db="EMBL/GenBank/DDBJ databases">
        <authorList>
            <person name="Chen W.-M."/>
        </authorList>
    </citation>
    <scope>NUCLEOTIDE SEQUENCE [LARGE SCALE GENOMIC DNA]</scope>
    <source>
        <strain evidence="4 5">YBJ-36</strain>
    </source>
</reference>
<organism evidence="4 5">
    <name type="scientific">Mucilaginibacter limnophilus</name>
    <dbReference type="NCBI Taxonomy" id="1932778"/>
    <lineage>
        <taxon>Bacteria</taxon>
        <taxon>Pseudomonadati</taxon>
        <taxon>Bacteroidota</taxon>
        <taxon>Sphingobacteriia</taxon>
        <taxon>Sphingobacteriales</taxon>
        <taxon>Sphingobacteriaceae</taxon>
        <taxon>Mucilaginibacter</taxon>
    </lineage>
</organism>
<dbReference type="Pfam" id="PF13739">
    <property type="entry name" value="PdaC"/>
    <property type="match status" value="1"/>
</dbReference>
<comment type="caution">
    <text evidence="4">The sequence shown here is derived from an EMBL/GenBank/DDBJ whole genome shotgun (WGS) entry which is preliminary data.</text>
</comment>
<evidence type="ECO:0000313" key="5">
    <source>
        <dbReference type="Proteomes" id="UP000282759"/>
    </source>
</evidence>
<protein>
    <submittedName>
        <fullName evidence="4">DUF3298 domain-containing protein</fullName>
    </submittedName>
</protein>
<dbReference type="RefSeq" id="WP_127703434.1">
    <property type="nucleotide sequence ID" value="NZ_SACK01000001.1"/>
</dbReference>
<accession>A0A3S2UNV6</accession>
<name>A0A3S2UNV6_9SPHI</name>
<dbReference type="PROSITE" id="PS51257">
    <property type="entry name" value="PROKAR_LIPOPROTEIN"/>
    <property type="match status" value="1"/>
</dbReference>
<dbReference type="Pfam" id="PF11738">
    <property type="entry name" value="DUF3298"/>
    <property type="match status" value="1"/>
</dbReference>
<feature type="signal peptide" evidence="1">
    <location>
        <begin position="1"/>
        <end position="21"/>
    </location>
</feature>
<dbReference type="Proteomes" id="UP000282759">
    <property type="component" value="Unassembled WGS sequence"/>
</dbReference>
<dbReference type="Gene3D" id="3.30.565.40">
    <property type="entry name" value="Fervidobacterium nodosum Rt17-B1 like"/>
    <property type="match status" value="1"/>
</dbReference>
<dbReference type="InterPro" id="IPR021729">
    <property type="entry name" value="DUF3298"/>
</dbReference>
<evidence type="ECO:0000259" key="2">
    <source>
        <dbReference type="Pfam" id="PF11738"/>
    </source>
</evidence>
<feature type="domain" description="Deacetylase PdaC" evidence="3">
    <location>
        <begin position="53"/>
        <end position="152"/>
    </location>
</feature>
<sequence length="267" mass="30585">MKYTFLVLLIAFALFSSCEWGVPAKKDSGIFTDTLIYQYKTIEERDTNCGKGKDSACTHAVIQYPEFGEQQKLNDSIEKKLLIMFAMDDKADSSLQAYARNILVKFRDFKKDFPEAKMYFELESHAKVLHQDSGIVAIEVSGYTFQGGAHGASYTGFINWDTKANKEFKLSDILIDNYKDSLTRVAEKIFRKQEMLSDTASLARDYFFTNDKFALNDNFMITPIGLKFLYNQYEIKPYAAGQTELLIPYAQIKPLIRRNTAVAQYVK</sequence>
<dbReference type="EMBL" id="SACK01000001">
    <property type="protein sequence ID" value="RVU03069.1"/>
    <property type="molecule type" value="Genomic_DNA"/>
</dbReference>
<gene>
    <name evidence="4" type="ORF">EOD41_03815</name>
</gene>
<feature type="chain" id="PRO_5018652166" evidence="1">
    <location>
        <begin position="22"/>
        <end position="267"/>
    </location>
</feature>
<feature type="domain" description="DUF3298" evidence="2">
    <location>
        <begin position="171"/>
        <end position="249"/>
    </location>
</feature>
<keyword evidence="1" id="KW-0732">Signal</keyword>
<keyword evidence="5" id="KW-1185">Reference proteome</keyword>
<dbReference type="InterPro" id="IPR025303">
    <property type="entry name" value="PdaC"/>
</dbReference>
<dbReference type="OrthoDB" id="594879at2"/>
<evidence type="ECO:0000259" key="3">
    <source>
        <dbReference type="Pfam" id="PF13739"/>
    </source>
</evidence>
<evidence type="ECO:0000256" key="1">
    <source>
        <dbReference type="SAM" id="SignalP"/>
    </source>
</evidence>
<dbReference type="InterPro" id="IPR037126">
    <property type="entry name" value="PdaC/RsiV-like_sf"/>
</dbReference>
<dbReference type="AlphaFoldDB" id="A0A3S2UNV6"/>
<evidence type="ECO:0000313" key="4">
    <source>
        <dbReference type="EMBL" id="RVU03069.1"/>
    </source>
</evidence>